<evidence type="ECO:0000259" key="2">
    <source>
        <dbReference type="PROSITE" id="PS50097"/>
    </source>
</evidence>
<dbReference type="PANTHER" id="PTHR47843:SF2">
    <property type="entry name" value="BTB DOMAIN-CONTAINING PROTEIN"/>
    <property type="match status" value="1"/>
</dbReference>
<proteinExistence type="predicted"/>
<dbReference type="Gene3D" id="3.30.710.10">
    <property type="entry name" value="Potassium Channel Kv1.1, Chain A"/>
    <property type="match status" value="1"/>
</dbReference>
<organism evidence="3 4">
    <name type="scientific">Pseudocercospora fuligena</name>
    <dbReference type="NCBI Taxonomy" id="685502"/>
    <lineage>
        <taxon>Eukaryota</taxon>
        <taxon>Fungi</taxon>
        <taxon>Dikarya</taxon>
        <taxon>Ascomycota</taxon>
        <taxon>Pezizomycotina</taxon>
        <taxon>Dothideomycetes</taxon>
        <taxon>Dothideomycetidae</taxon>
        <taxon>Mycosphaerellales</taxon>
        <taxon>Mycosphaerellaceae</taxon>
        <taxon>Pseudocercospora</taxon>
    </lineage>
</organism>
<dbReference type="PROSITE" id="PS50097">
    <property type="entry name" value="BTB"/>
    <property type="match status" value="1"/>
</dbReference>
<reference evidence="3" key="1">
    <citation type="submission" date="2020-04" db="EMBL/GenBank/DDBJ databases">
        <title>Draft genome resource of the tomato pathogen Pseudocercospora fuligena.</title>
        <authorList>
            <person name="Zaccaron A."/>
        </authorList>
    </citation>
    <scope>NUCLEOTIDE SEQUENCE</scope>
    <source>
        <strain evidence="3">PF001</strain>
    </source>
</reference>
<gene>
    <name evidence="3" type="ORF">HII31_10747</name>
</gene>
<feature type="domain" description="BTB" evidence="2">
    <location>
        <begin position="3"/>
        <end position="77"/>
    </location>
</feature>
<dbReference type="Pfam" id="PF00651">
    <property type="entry name" value="BTB"/>
    <property type="match status" value="1"/>
</dbReference>
<feature type="compositionally biased region" description="Basic residues" evidence="1">
    <location>
        <begin position="201"/>
        <end position="210"/>
    </location>
</feature>
<sequence>MIDDRIVTIRVANNSNCSSRDFSIHEAILSEHSPYFRAALDDKWRESSRIMELPFDEVDVVAAYIHWLYFKRVASKPISPPELPMDDGEYLTLARLYCFGEKVQDDAFCDDVMTAMTLKTDDIAEDGTRTFPSHSAVMALYNGTTNHSVARQFMVDMYCEFGMDQWIPKEAELNHPEFLADLVHAFLGQKSTVSHKQPNYPRRRTWHKRRQTQENVRLSSSNERLSSEV</sequence>
<protein>
    <recommendedName>
        <fullName evidence="2">BTB domain-containing protein</fullName>
    </recommendedName>
</protein>
<dbReference type="SUPFAM" id="SSF54695">
    <property type="entry name" value="POZ domain"/>
    <property type="match status" value="1"/>
</dbReference>
<feature type="region of interest" description="Disordered" evidence="1">
    <location>
        <begin position="193"/>
        <end position="229"/>
    </location>
</feature>
<name>A0A8H6RC47_9PEZI</name>
<dbReference type="CDD" id="cd18186">
    <property type="entry name" value="BTB_POZ_ZBTB_KLHL-like"/>
    <property type="match status" value="1"/>
</dbReference>
<dbReference type="OrthoDB" id="1022638at2759"/>
<dbReference type="InterPro" id="IPR000210">
    <property type="entry name" value="BTB/POZ_dom"/>
</dbReference>
<dbReference type="EMBL" id="JABCIY010000219">
    <property type="protein sequence ID" value="KAF7187847.1"/>
    <property type="molecule type" value="Genomic_DNA"/>
</dbReference>
<evidence type="ECO:0000313" key="3">
    <source>
        <dbReference type="EMBL" id="KAF7187847.1"/>
    </source>
</evidence>
<dbReference type="InterPro" id="IPR011333">
    <property type="entry name" value="SKP1/BTB/POZ_sf"/>
</dbReference>
<dbReference type="Proteomes" id="UP000660729">
    <property type="component" value="Unassembled WGS sequence"/>
</dbReference>
<keyword evidence="4" id="KW-1185">Reference proteome</keyword>
<comment type="caution">
    <text evidence="3">The sequence shown here is derived from an EMBL/GenBank/DDBJ whole genome shotgun (WGS) entry which is preliminary data.</text>
</comment>
<dbReference type="AlphaFoldDB" id="A0A8H6RC47"/>
<evidence type="ECO:0000256" key="1">
    <source>
        <dbReference type="SAM" id="MobiDB-lite"/>
    </source>
</evidence>
<evidence type="ECO:0000313" key="4">
    <source>
        <dbReference type="Proteomes" id="UP000660729"/>
    </source>
</evidence>
<accession>A0A8H6RC47</accession>
<feature type="compositionally biased region" description="Low complexity" evidence="1">
    <location>
        <begin position="215"/>
        <end position="229"/>
    </location>
</feature>
<dbReference type="PANTHER" id="PTHR47843">
    <property type="entry name" value="BTB DOMAIN-CONTAINING PROTEIN-RELATED"/>
    <property type="match status" value="1"/>
</dbReference>